<feature type="compositionally biased region" description="Polar residues" evidence="1">
    <location>
        <begin position="28"/>
        <end position="54"/>
    </location>
</feature>
<evidence type="ECO:0000313" key="2">
    <source>
        <dbReference type="EMBL" id="SBW07709.1"/>
    </source>
</evidence>
<protein>
    <submittedName>
        <fullName evidence="2">Uncharacterized protein</fullName>
    </submittedName>
</protein>
<name>A0A212K7J0_9DELT</name>
<proteinExistence type="predicted"/>
<accession>A0A212K7J0</accession>
<organism evidence="2">
    <name type="scientific">uncultured delta proteobacterium</name>
    <dbReference type="NCBI Taxonomy" id="34034"/>
    <lineage>
        <taxon>Bacteria</taxon>
        <taxon>Deltaproteobacteria</taxon>
        <taxon>environmental samples</taxon>
    </lineage>
</organism>
<feature type="region of interest" description="Disordered" evidence="1">
    <location>
        <begin position="98"/>
        <end position="117"/>
    </location>
</feature>
<feature type="compositionally biased region" description="Basic and acidic residues" evidence="1">
    <location>
        <begin position="56"/>
        <end position="66"/>
    </location>
</feature>
<dbReference type="AlphaFoldDB" id="A0A212K7J0"/>
<gene>
    <name evidence="2" type="ORF">KL86DPRO_30104</name>
</gene>
<reference evidence="2" key="1">
    <citation type="submission" date="2016-04" db="EMBL/GenBank/DDBJ databases">
        <authorList>
            <person name="Evans L.H."/>
            <person name="Alamgir A."/>
            <person name="Owens N."/>
            <person name="Weber N.D."/>
            <person name="Virtaneva K."/>
            <person name="Barbian K."/>
            <person name="Babar A."/>
            <person name="Rosenke K."/>
        </authorList>
    </citation>
    <scope>NUCLEOTIDE SEQUENCE</scope>
    <source>
        <strain evidence="2">86</strain>
    </source>
</reference>
<sequence>MVTPMLQGIGNDLYATLSHKDALKETAGNGTLDSALPQNPTATHAQQSGDTVTISEEARKLSEGPRDGNVTDGKDTEGGALTVARFQAEKTAELMTEMLPSEGRGMHRSDDAPAASDGLGVGNVALAKGANAKTPVQRHVGRYDAPGASMARIEEALSWFADTDAGSSGNTDAPAGGA</sequence>
<feature type="region of interest" description="Disordered" evidence="1">
    <location>
        <begin position="26"/>
        <end position="82"/>
    </location>
</feature>
<dbReference type="EMBL" id="FLUQ01000003">
    <property type="protein sequence ID" value="SBW07709.1"/>
    <property type="molecule type" value="Genomic_DNA"/>
</dbReference>
<evidence type="ECO:0000256" key="1">
    <source>
        <dbReference type="SAM" id="MobiDB-lite"/>
    </source>
</evidence>